<evidence type="ECO:0000313" key="2">
    <source>
        <dbReference type="Proteomes" id="UP000016587"/>
    </source>
</evidence>
<dbReference type="eggNOG" id="ENOG5031BGX">
    <property type="taxonomic scope" value="Bacteria"/>
</dbReference>
<reference evidence="2" key="2">
    <citation type="submission" date="2013-07" db="EMBL/GenBank/DDBJ databases">
        <authorList>
            <person name="Morais-Silva F.O."/>
            <person name="Rezende A.M."/>
            <person name="Pimentel C."/>
            <person name="Resende D.M."/>
            <person name="Santos C.I."/>
            <person name="Clemente C."/>
            <person name="de Oliveira L.M."/>
            <person name="da Silva S.M."/>
            <person name="Costa D.A."/>
            <person name="Varela-Raposo A."/>
            <person name="Horacio E.C.A."/>
            <person name="Matos M."/>
            <person name="Flores O."/>
            <person name="Ruiz J.C."/>
            <person name="Rodrigues-Pousada C."/>
        </authorList>
    </citation>
    <scope>NUCLEOTIDE SEQUENCE [LARGE SCALE GENOMIC DNA]</scope>
    <source>
        <strain evidence="2">ATCC 19364 / DSM 1382 / NCIMB 9332 / VKM B-1759</strain>
    </source>
</reference>
<dbReference type="HOGENOM" id="CLU_1313750_0_0_7"/>
<reference evidence="1 2" key="1">
    <citation type="journal article" date="2013" name="J. Bacteriol.">
        <title>Roles of HynAB and Ech, the only two hydrogenases found in the model sulfate reducer Desulfovibrio gigas.</title>
        <authorList>
            <person name="Morais-Silva F.O."/>
            <person name="Santos C.I."/>
            <person name="Rodrigues R."/>
            <person name="Pereira I.A."/>
            <person name="Rodrigues-Pousada C."/>
        </authorList>
    </citation>
    <scope>NUCLEOTIDE SEQUENCE [LARGE SCALE GENOMIC DNA]</scope>
    <source>
        <strain evidence="2">ATCC 19364 / DSM 1382 / NCIMB 9332 / VKM B-1759</strain>
    </source>
</reference>
<protein>
    <submittedName>
        <fullName evidence="1">Putative MJ0042 family finger-like protein</fullName>
    </submittedName>
</protein>
<name>T2GAV4_MEGG1</name>
<sequence>MNTTQTLAQTVARGAAPGVRRMLALAMLLALAVLPGCFGASANAGDASRQPVESNGGAPAASAGGDYVQMAAGPTGLPDLDKRFKLQGVRQYYVKNERLGSMLVVEGRVVNAGREPVDLVEVEATLFGAGGAVLMVKRGMAGVTLALSQLETFLEADIEALLNDEAGILTTNRNVAGGDSVPFMVVFFNPPEGVTEFAVKVADAQPAEA</sequence>
<proteinExistence type="predicted"/>
<dbReference type="AlphaFoldDB" id="T2GAV4"/>
<dbReference type="InterPro" id="IPR021834">
    <property type="entry name" value="DUF3426"/>
</dbReference>
<dbReference type="KEGG" id="dgg:DGI_1465"/>
<dbReference type="Proteomes" id="UP000016587">
    <property type="component" value="Chromosome"/>
</dbReference>
<dbReference type="PATRIC" id="fig|1121448.10.peg.1463"/>
<dbReference type="STRING" id="1121448.DGI_1465"/>
<evidence type="ECO:0000313" key="1">
    <source>
        <dbReference type="EMBL" id="AGW13309.1"/>
    </source>
</evidence>
<dbReference type="EMBL" id="CP006585">
    <property type="protein sequence ID" value="AGW13309.1"/>
    <property type="molecule type" value="Genomic_DNA"/>
</dbReference>
<accession>T2GAV4</accession>
<gene>
    <name evidence="1" type="ORF">DGI_1465</name>
</gene>
<dbReference type="Pfam" id="PF11906">
    <property type="entry name" value="DUF3426"/>
    <property type="match status" value="1"/>
</dbReference>
<organism evidence="1 2">
    <name type="scientific">Megalodesulfovibrio gigas (strain ATCC 19364 / DSM 1382 / NCIMB 9332 / VKM B-1759)</name>
    <name type="common">Desulfovibrio gigas</name>
    <dbReference type="NCBI Taxonomy" id="1121448"/>
    <lineage>
        <taxon>Bacteria</taxon>
        <taxon>Pseudomonadati</taxon>
        <taxon>Thermodesulfobacteriota</taxon>
        <taxon>Desulfovibrionia</taxon>
        <taxon>Desulfovibrionales</taxon>
        <taxon>Desulfovibrionaceae</taxon>
        <taxon>Megalodesulfovibrio</taxon>
    </lineage>
</organism>
<keyword evidence="2" id="KW-1185">Reference proteome</keyword>